<feature type="transmembrane region" description="Helical" evidence="1">
    <location>
        <begin position="68"/>
        <end position="85"/>
    </location>
</feature>
<feature type="domain" description="Putative zinc-ribbon" evidence="2">
    <location>
        <begin position="1"/>
        <end position="23"/>
    </location>
</feature>
<keyword evidence="1" id="KW-0812">Transmembrane</keyword>
<dbReference type="OrthoDB" id="11143at2157"/>
<organism evidence="3 4">
    <name type="scientific">Methanosphaerula palustris (strain ATCC BAA-1556 / DSM 19958 / E1-9c)</name>
    <dbReference type="NCBI Taxonomy" id="521011"/>
    <lineage>
        <taxon>Archaea</taxon>
        <taxon>Methanobacteriati</taxon>
        <taxon>Methanobacteriota</taxon>
        <taxon>Stenosarchaea group</taxon>
        <taxon>Methanomicrobia</taxon>
        <taxon>Methanomicrobiales</taxon>
        <taxon>Methanoregulaceae</taxon>
        <taxon>Methanosphaerula</taxon>
    </lineage>
</organism>
<dbReference type="InterPro" id="IPR059113">
    <property type="entry name" value="Znf_ribbon"/>
</dbReference>
<dbReference type="GeneID" id="7269995"/>
<evidence type="ECO:0000313" key="3">
    <source>
        <dbReference type="EMBL" id="ACL16720.1"/>
    </source>
</evidence>
<protein>
    <recommendedName>
        <fullName evidence="2">Putative zinc-ribbon domain-containing protein</fullName>
    </recommendedName>
</protein>
<dbReference type="EMBL" id="CP001338">
    <property type="protein sequence ID" value="ACL16720.1"/>
    <property type="molecule type" value="Genomic_DNA"/>
</dbReference>
<accession>B8GHY0</accession>
<dbReference type="eggNOG" id="arCOG01917">
    <property type="taxonomic scope" value="Archaea"/>
</dbReference>
<gene>
    <name evidence="3" type="ordered locus">Mpal_1390</name>
</gene>
<feature type="transmembrane region" description="Helical" evidence="1">
    <location>
        <begin position="91"/>
        <end position="109"/>
    </location>
</feature>
<sequence>MKQCPNCGADAQDGWILCPSCGIDMRKAAERLGRDHYISPGSEQVVSTPEIPLQQETTTQSRPQVGRLTLLFLVIFLGVIDGLFYNYIKNISYYIIFLFIIIAVIYTFKTEGEVATTRHPNNPITSFDQGGLMIGVVILMFIFLLIGIYIGNAILGFFVR</sequence>
<name>B8GHY0_METPE</name>
<evidence type="ECO:0000313" key="4">
    <source>
        <dbReference type="Proteomes" id="UP000002457"/>
    </source>
</evidence>
<evidence type="ECO:0000256" key="1">
    <source>
        <dbReference type="SAM" id="Phobius"/>
    </source>
</evidence>
<keyword evidence="1" id="KW-1133">Transmembrane helix</keyword>
<keyword evidence="4" id="KW-1185">Reference proteome</keyword>
<dbReference type="Pfam" id="PF13248">
    <property type="entry name" value="Zn_ribbon_3"/>
    <property type="match status" value="1"/>
</dbReference>
<dbReference type="HOGENOM" id="CLU_1648331_0_0_2"/>
<feature type="transmembrane region" description="Helical" evidence="1">
    <location>
        <begin position="130"/>
        <end position="159"/>
    </location>
</feature>
<dbReference type="KEGG" id="mpl:Mpal_1390"/>
<keyword evidence="1" id="KW-0472">Membrane</keyword>
<reference evidence="3 4" key="1">
    <citation type="journal article" date="2015" name="Genome Announc.">
        <title>Complete Genome Sequence of Methanosphaerula palustris E1-9CT, a Hydrogenotrophic Methanogen Isolated from a Minerotrophic Fen Peatland.</title>
        <authorList>
            <person name="Cadillo-Quiroz H."/>
            <person name="Browne P."/>
            <person name="Kyrpides N."/>
            <person name="Woyke T."/>
            <person name="Goodwin L."/>
            <person name="Detter C."/>
            <person name="Yavitt J.B."/>
            <person name="Zinder S.H."/>
        </authorList>
    </citation>
    <scope>NUCLEOTIDE SEQUENCE [LARGE SCALE GENOMIC DNA]</scope>
    <source>
        <strain evidence="4">ATCC BAA-1556 / DSM 19958 / E1-9c</strain>
    </source>
</reference>
<proteinExistence type="predicted"/>
<evidence type="ECO:0000259" key="2">
    <source>
        <dbReference type="Pfam" id="PF13248"/>
    </source>
</evidence>
<dbReference type="AlphaFoldDB" id="B8GHY0"/>
<dbReference type="RefSeq" id="WP_012618039.1">
    <property type="nucleotide sequence ID" value="NC_011832.1"/>
</dbReference>
<dbReference type="Proteomes" id="UP000002457">
    <property type="component" value="Chromosome"/>
</dbReference>